<dbReference type="InterPro" id="IPR031025">
    <property type="entry name" value="LruC_dom"/>
</dbReference>
<accession>A0ABS9CDU0</accession>
<comment type="caution">
    <text evidence="2">The sequence shown here is derived from an EMBL/GenBank/DDBJ whole genome shotgun (WGS) entry which is preliminary data.</text>
</comment>
<dbReference type="Pfam" id="PF16130">
    <property type="entry name" value="DUF4842"/>
    <property type="match status" value="1"/>
</dbReference>
<evidence type="ECO:0000313" key="2">
    <source>
        <dbReference type="EMBL" id="MCF2562735.1"/>
    </source>
</evidence>
<proteinExistence type="predicted"/>
<evidence type="ECO:0000313" key="3">
    <source>
        <dbReference type="Proteomes" id="UP001200470"/>
    </source>
</evidence>
<dbReference type="RefSeq" id="WP_301637319.1">
    <property type="nucleotide sequence ID" value="NZ_JADYTN010000002.1"/>
</dbReference>
<dbReference type="NCBIfam" id="TIGR04456">
    <property type="entry name" value="LruC_dom"/>
    <property type="match status" value="1"/>
</dbReference>
<reference evidence="2 3" key="1">
    <citation type="submission" date="2020-12" db="EMBL/GenBank/DDBJ databases">
        <title>Whole genome sequences of gut porcine anaerobes.</title>
        <authorList>
            <person name="Kubasova T."/>
            <person name="Jahodarova E."/>
            <person name="Rychlik I."/>
        </authorList>
    </citation>
    <scope>NUCLEOTIDE SEQUENCE [LARGE SCALE GENOMIC DNA]</scope>
    <source>
        <strain evidence="2 3">An925</strain>
    </source>
</reference>
<dbReference type="InterPro" id="IPR032295">
    <property type="entry name" value="DUF4842"/>
</dbReference>
<name>A0ABS9CDU0_9BACT</name>
<dbReference type="EMBL" id="JADYTN010000002">
    <property type="protein sequence ID" value="MCF2562735.1"/>
    <property type="molecule type" value="Genomic_DNA"/>
</dbReference>
<evidence type="ECO:0000259" key="1">
    <source>
        <dbReference type="Pfam" id="PF16130"/>
    </source>
</evidence>
<protein>
    <submittedName>
        <fullName evidence="2">LruC domain-containing protein</fullName>
    </submittedName>
</protein>
<feature type="domain" description="DUF4842" evidence="1">
    <location>
        <begin position="198"/>
        <end position="405"/>
    </location>
</feature>
<dbReference type="PROSITE" id="PS51257">
    <property type="entry name" value="PROKAR_LIPOPROTEIN"/>
    <property type="match status" value="1"/>
</dbReference>
<sequence>MNKPKLLIAATMATLVLTACQHEFFQKQRYVDLVAEEFPVKDFDAGHTWATARELTMSVILPSADSYEVYMFTGIPAVSTTRLLQHVKLNGANRQSVNVSCPTVLSELWIAIVDAAGEVKEARIAVGTNEVNITADLSSAYLRGSTPAMLAGVSPQPYTFCFEDAFPQPGDYDFNDLVMGVQLNKRYAANTTDPDTLIISTNLKAVGTVNPIGAAMRLKGVNTAVVGTTYEAEDTYPYYKYGSSFVPTTEARKFIEKTSEVNPANRDVCIPLFCDAHYAISKGSMDNAQQVVRCYYNTMTDEDMAEVATTGKLGMKVGTVKREFRVLFHQSSRASFNDFNMMDLDLFAVTSYNGGYFETHTMTYKADEVIHQYINGANQEVYSKNYIWALLVAADFRYAREGKVIGTLGANGYDGAYCTPSHSFFDWGRDRYNARDWYLYPDNTNTYR</sequence>
<organism evidence="2 3">
    <name type="scientific">Xylanibacter brevis</name>
    <dbReference type="NCBI Taxonomy" id="83231"/>
    <lineage>
        <taxon>Bacteria</taxon>
        <taxon>Pseudomonadati</taxon>
        <taxon>Bacteroidota</taxon>
        <taxon>Bacteroidia</taxon>
        <taxon>Bacteroidales</taxon>
        <taxon>Prevotellaceae</taxon>
        <taxon>Xylanibacter</taxon>
    </lineage>
</organism>
<gene>
    <name evidence="2" type="ORF">I6E12_01200</name>
</gene>
<keyword evidence="3" id="KW-1185">Reference proteome</keyword>
<dbReference type="Proteomes" id="UP001200470">
    <property type="component" value="Unassembled WGS sequence"/>
</dbReference>